<feature type="signal peptide" evidence="1">
    <location>
        <begin position="1"/>
        <end position="17"/>
    </location>
</feature>
<feature type="chain" id="PRO_5020217149" description="Acetylxylan esterase" evidence="1">
    <location>
        <begin position="18"/>
        <end position="119"/>
    </location>
</feature>
<sequence length="119" mass="14170">MRLSILLLLIAALPVAAESPNYDKAYKELPIAWERLYPLPFQKITKTDPLKKGIQLQKRKDNRKVWVFNFNVFMTKYDLVENLPVPREEGREILVFFLWEPGNLEEPYRIHLGEWNENL</sequence>
<name>A0A4R9M4I1_9LEPT</name>
<dbReference type="Proteomes" id="UP000298058">
    <property type="component" value="Unassembled WGS sequence"/>
</dbReference>
<evidence type="ECO:0000313" key="3">
    <source>
        <dbReference type="Proteomes" id="UP000298058"/>
    </source>
</evidence>
<organism evidence="2 3">
    <name type="scientific">Leptospira idonii</name>
    <dbReference type="NCBI Taxonomy" id="1193500"/>
    <lineage>
        <taxon>Bacteria</taxon>
        <taxon>Pseudomonadati</taxon>
        <taxon>Spirochaetota</taxon>
        <taxon>Spirochaetia</taxon>
        <taxon>Leptospirales</taxon>
        <taxon>Leptospiraceae</taxon>
        <taxon>Leptospira</taxon>
    </lineage>
</organism>
<dbReference type="EMBL" id="RQHW01000028">
    <property type="protein sequence ID" value="TGN19658.1"/>
    <property type="molecule type" value="Genomic_DNA"/>
</dbReference>
<gene>
    <name evidence="2" type="ORF">EHS15_07720</name>
</gene>
<evidence type="ECO:0000256" key="1">
    <source>
        <dbReference type="SAM" id="SignalP"/>
    </source>
</evidence>
<accession>A0A4R9M4I1</accession>
<reference evidence="2" key="1">
    <citation type="journal article" date="2019" name="PLoS Negl. Trop. Dis.">
        <title>Revisiting the worldwide diversity of Leptospira species in the environment.</title>
        <authorList>
            <person name="Vincent A.T."/>
            <person name="Schiettekatte O."/>
            <person name="Bourhy P."/>
            <person name="Veyrier F.J."/>
            <person name="Picardeau M."/>
        </authorList>
    </citation>
    <scope>NUCLEOTIDE SEQUENCE [LARGE SCALE GENOMIC DNA]</scope>
    <source>
        <strain evidence="2">201300427</strain>
    </source>
</reference>
<evidence type="ECO:0000313" key="2">
    <source>
        <dbReference type="EMBL" id="TGN19658.1"/>
    </source>
</evidence>
<dbReference type="AlphaFoldDB" id="A0A4R9M4I1"/>
<dbReference type="RefSeq" id="WP_135759974.1">
    <property type="nucleotide sequence ID" value="NZ_RQHW01000028.1"/>
</dbReference>
<keyword evidence="3" id="KW-1185">Reference proteome</keyword>
<proteinExistence type="predicted"/>
<dbReference type="OrthoDB" id="333593at2"/>
<keyword evidence="1" id="KW-0732">Signal</keyword>
<protein>
    <recommendedName>
        <fullName evidence="4">Acetylxylan esterase</fullName>
    </recommendedName>
</protein>
<comment type="caution">
    <text evidence="2">The sequence shown here is derived from an EMBL/GenBank/DDBJ whole genome shotgun (WGS) entry which is preliminary data.</text>
</comment>
<evidence type="ECO:0008006" key="4">
    <source>
        <dbReference type="Google" id="ProtNLM"/>
    </source>
</evidence>